<comment type="caution">
    <text evidence="1">The sequence shown here is derived from an EMBL/GenBank/DDBJ whole genome shotgun (WGS) entry which is preliminary data.</text>
</comment>
<organism evidence="1 2">
    <name type="scientific">Candidatus Spechtbacteria bacterium RIFCSPLOWO2_01_FULL_43_12</name>
    <dbReference type="NCBI Taxonomy" id="1802162"/>
    <lineage>
        <taxon>Bacteria</taxon>
        <taxon>Candidatus Spechtiibacteriota</taxon>
    </lineage>
</organism>
<evidence type="ECO:0000313" key="1">
    <source>
        <dbReference type="EMBL" id="OGZ61103.1"/>
    </source>
</evidence>
<gene>
    <name evidence="1" type="ORF">A2919_01600</name>
</gene>
<protein>
    <recommendedName>
        <fullName evidence="3">DNA methyltransferase</fullName>
    </recommendedName>
</protein>
<reference evidence="1 2" key="1">
    <citation type="journal article" date="2016" name="Nat. Commun.">
        <title>Thousands of microbial genomes shed light on interconnected biogeochemical processes in an aquifer system.</title>
        <authorList>
            <person name="Anantharaman K."/>
            <person name="Brown C.T."/>
            <person name="Hug L.A."/>
            <person name="Sharon I."/>
            <person name="Castelle C.J."/>
            <person name="Probst A.J."/>
            <person name="Thomas B.C."/>
            <person name="Singh A."/>
            <person name="Wilkins M.J."/>
            <person name="Karaoz U."/>
            <person name="Brodie E.L."/>
            <person name="Williams K.H."/>
            <person name="Hubbard S.S."/>
            <person name="Banfield J.F."/>
        </authorList>
    </citation>
    <scope>NUCLEOTIDE SEQUENCE [LARGE SCALE GENOMIC DNA]</scope>
</reference>
<dbReference type="AlphaFoldDB" id="A0A1G2HF56"/>
<sequence>MNHKEKLLEIYKKSSDITDIDNISEKDAEYLETITASIASNKGVYTVLITLMVHKLLDPKQDIRYFQKKMKNGFSARSMDTKFITPTLKELGLLSMAESGWLTRSLEQPYPYILKYEGEISGKGMKEAFLRVIDAFQKNPQLTENFLRFILNGAILLRKKNKVEIKKIDNAEELFISNILSLLREQFGFNYKTHGGSKLPVLAFYAIYEILIQEMGRYEDCSLAPLGKHTASDRTSKSAGDIEVVKNDNIFEVVEVKLDKPIDATMARIAYEKIIKFNPARYYILSYIGIVEDEKYEIESIINEVKEKHGCQIIINGVLQTIQYYLRLISDSQAFFNKYIALVEKDGELKNIHKNKLKTLIKKYDL</sequence>
<evidence type="ECO:0008006" key="3">
    <source>
        <dbReference type="Google" id="ProtNLM"/>
    </source>
</evidence>
<name>A0A1G2HF56_9BACT</name>
<accession>A0A1G2HF56</accession>
<proteinExistence type="predicted"/>
<dbReference type="Proteomes" id="UP000178835">
    <property type="component" value="Unassembled WGS sequence"/>
</dbReference>
<dbReference type="EMBL" id="MHOH01000007">
    <property type="protein sequence ID" value="OGZ61103.1"/>
    <property type="molecule type" value="Genomic_DNA"/>
</dbReference>
<evidence type="ECO:0000313" key="2">
    <source>
        <dbReference type="Proteomes" id="UP000178835"/>
    </source>
</evidence>